<keyword evidence="2" id="KW-1185">Reference proteome</keyword>
<evidence type="ECO:0000313" key="2">
    <source>
        <dbReference type="Proteomes" id="UP001500298"/>
    </source>
</evidence>
<accession>A0ABP9D999</accession>
<comment type="caution">
    <text evidence="1">The sequence shown here is derived from an EMBL/GenBank/DDBJ whole genome shotgun (WGS) entry which is preliminary data.</text>
</comment>
<dbReference type="Proteomes" id="UP001500298">
    <property type="component" value="Unassembled WGS sequence"/>
</dbReference>
<name>A0ABP9D999_9BACT</name>
<dbReference type="EMBL" id="BAABJX010000022">
    <property type="protein sequence ID" value="GAA4830153.1"/>
    <property type="molecule type" value="Genomic_DNA"/>
</dbReference>
<organism evidence="1 2">
    <name type="scientific">Algivirga pacifica</name>
    <dbReference type="NCBI Taxonomy" id="1162670"/>
    <lineage>
        <taxon>Bacteria</taxon>
        <taxon>Pseudomonadati</taxon>
        <taxon>Bacteroidota</taxon>
        <taxon>Cytophagia</taxon>
        <taxon>Cytophagales</taxon>
        <taxon>Flammeovirgaceae</taxon>
        <taxon>Algivirga</taxon>
    </lineage>
</organism>
<proteinExistence type="predicted"/>
<sequence>MINKKYIFLSLIVLLGWVNSFGQQKEDFHGTWKVKQMIIADELMPKGISEEQVAMTESFLRMLFFKAVFTFDQGGNARVEVQDPSKELDMESVSWIYDSQNKIIGIRDRETKKSRLMDIGVKVEQGHYLFHILESPVILEVEKIKP</sequence>
<gene>
    <name evidence="1" type="ORF">GCM10023331_14270</name>
</gene>
<reference evidence="2" key="1">
    <citation type="journal article" date="2019" name="Int. J. Syst. Evol. Microbiol.">
        <title>The Global Catalogue of Microorganisms (GCM) 10K type strain sequencing project: providing services to taxonomists for standard genome sequencing and annotation.</title>
        <authorList>
            <consortium name="The Broad Institute Genomics Platform"/>
            <consortium name="The Broad Institute Genome Sequencing Center for Infectious Disease"/>
            <person name="Wu L."/>
            <person name="Ma J."/>
        </authorList>
    </citation>
    <scope>NUCLEOTIDE SEQUENCE [LARGE SCALE GENOMIC DNA]</scope>
    <source>
        <strain evidence="2">JCM 18326</strain>
    </source>
</reference>
<protein>
    <recommendedName>
        <fullName evidence="3">Lipocalin-like domain-containing protein</fullName>
    </recommendedName>
</protein>
<evidence type="ECO:0000313" key="1">
    <source>
        <dbReference type="EMBL" id="GAA4830153.1"/>
    </source>
</evidence>
<evidence type="ECO:0008006" key="3">
    <source>
        <dbReference type="Google" id="ProtNLM"/>
    </source>
</evidence>
<dbReference type="RefSeq" id="WP_345370461.1">
    <property type="nucleotide sequence ID" value="NZ_BAABJX010000022.1"/>
</dbReference>